<keyword evidence="1" id="KW-0472">Membrane</keyword>
<evidence type="ECO:0000313" key="3">
    <source>
        <dbReference type="EMBL" id="QNL93472.1"/>
    </source>
</evidence>
<evidence type="ECO:0000259" key="2">
    <source>
        <dbReference type="Pfam" id="PF07811"/>
    </source>
</evidence>
<evidence type="ECO:0000256" key="1">
    <source>
        <dbReference type="SAM" id="Phobius"/>
    </source>
</evidence>
<dbReference type="Proteomes" id="UP000515871">
    <property type="component" value="Chromosome"/>
</dbReference>
<organism evidence="3 4">
    <name type="scientific">Aeromicrobium senzhongii</name>
    <dbReference type="NCBI Taxonomy" id="2663859"/>
    <lineage>
        <taxon>Bacteria</taxon>
        <taxon>Bacillati</taxon>
        <taxon>Actinomycetota</taxon>
        <taxon>Actinomycetes</taxon>
        <taxon>Propionibacteriales</taxon>
        <taxon>Nocardioidaceae</taxon>
        <taxon>Aeromicrobium</taxon>
    </lineage>
</organism>
<reference evidence="3 4" key="1">
    <citation type="submission" date="2020-08" db="EMBL/GenBank/DDBJ databases">
        <title>Novel species in genus Aeromicrobium.</title>
        <authorList>
            <person name="Zhang G."/>
        </authorList>
    </citation>
    <scope>NUCLEOTIDE SEQUENCE [LARGE SCALE GENOMIC DNA]</scope>
    <source>
        <strain evidence="4">zg-629</strain>
    </source>
</reference>
<proteinExistence type="predicted"/>
<gene>
    <name evidence="3" type="ORF">H9L21_10120</name>
</gene>
<sequence length="137" mass="14291">MRTRARGERGSMSVEIVLMVPILVMFTLLVLAGGRYVAVRADIDAAARDAARAASFERSEPAARAAAQAAADASDVNDSFSSCRIAGINGDFEAGGVVEVSVRCSVSNTGLGLIGLTGSRDFESSSSAPIDQYRRFG</sequence>
<protein>
    <submittedName>
        <fullName evidence="3">Pilus assembly protein</fullName>
    </submittedName>
</protein>
<dbReference type="InterPro" id="IPR012495">
    <property type="entry name" value="TadE-like_dom"/>
</dbReference>
<keyword evidence="4" id="KW-1185">Reference proteome</keyword>
<dbReference type="Pfam" id="PF07811">
    <property type="entry name" value="TadE"/>
    <property type="match status" value="1"/>
</dbReference>
<keyword evidence="1" id="KW-1133">Transmembrane helix</keyword>
<dbReference type="EMBL" id="CP060587">
    <property type="protein sequence ID" value="QNL93472.1"/>
    <property type="molecule type" value="Genomic_DNA"/>
</dbReference>
<evidence type="ECO:0000313" key="4">
    <source>
        <dbReference type="Proteomes" id="UP000515871"/>
    </source>
</evidence>
<feature type="domain" description="TadE-like" evidence="2">
    <location>
        <begin position="10"/>
        <end position="52"/>
    </location>
</feature>
<keyword evidence="1" id="KW-0812">Transmembrane</keyword>
<accession>A0ABX6SQE4</accession>
<feature type="transmembrane region" description="Helical" evidence="1">
    <location>
        <begin position="12"/>
        <end position="32"/>
    </location>
</feature>
<name>A0ABX6SQE4_9ACTN</name>
<dbReference type="RefSeq" id="WP_154597002.1">
    <property type="nucleotide sequence ID" value="NZ_CP060587.1"/>
</dbReference>